<dbReference type="InterPro" id="IPR012337">
    <property type="entry name" value="RNaseH-like_sf"/>
</dbReference>
<comment type="caution">
    <text evidence="2">The sequence shown here is derived from an EMBL/GenBank/DDBJ whole genome shotgun (WGS) entry which is preliminary data.</text>
</comment>
<dbReference type="InterPro" id="IPR002156">
    <property type="entry name" value="RNaseH_domain"/>
</dbReference>
<accession>A0AAE0EL66</accession>
<dbReference type="Gene3D" id="3.30.420.10">
    <property type="entry name" value="Ribonuclease H-like superfamily/Ribonuclease H"/>
    <property type="match status" value="1"/>
</dbReference>
<feature type="domain" description="RNase H type-1" evidence="1">
    <location>
        <begin position="103"/>
        <end position="215"/>
    </location>
</feature>
<dbReference type="CDD" id="cd06222">
    <property type="entry name" value="RNase_H_like"/>
    <property type="match status" value="1"/>
</dbReference>
<keyword evidence="3" id="KW-1185">Reference proteome</keyword>
<name>A0AAE0EL66_9ROSI</name>
<reference evidence="2" key="1">
    <citation type="journal article" date="2023" name="Plant J.">
        <title>Genome sequences and population genomics provide insights into the demographic history, inbreeding, and mutation load of two 'living fossil' tree species of Dipteronia.</title>
        <authorList>
            <person name="Feng Y."/>
            <person name="Comes H.P."/>
            <person name="Chen J."/>
            <person name="Zhu S."/>
            <person name="Lu R."/>
            <person name="Zhang X."/>
            <person name="Li P."/>
            <person name="Qiu J."/>
            <person name="Olsen K.M."/>
            <person name="Qiu Y."/>
        </authorList>
    </citation>
    <scope>NUCLEOTIDE SEQUENCE</scope>
    <source>
        <strain evidence="2">NBL</strain>
    </source>
</reference>
<evidence type="ECO:0000313" key="3">
    <source>
        <dbReference type="Proteomes" id="UP001281410"/>
    </source>
</evidence>
<dbReference type="InterPro" id="IPR052929">
    <property type="entry name" value="RNase_H-like_EbsB-rel"/>
</dbReference>
<proteinExistence type="predicted"/>
<dbReference type="PANTHER" id="PTHR47074">
    <property type="entry name" value="BNAC02G40300D PROTEIN"/>
    <property type="match status" value="1"/>
</dbReference>
<gene>
    <name evidence="2" type="ORF">Dsin_004312</name>
</gene>
<protein>
    <recommendedName>
        <fullName evidence="1">RNase H type-1 domain-containing protein</fullName>
    </recommendedName>
</protein>
<dbReference type="Proteomes" id="UP001281410">
    <property type="component" value="Unassembled WGS sequence"/>
</dbReference>
<dbReference type="EMBL" id="JANJYJ010000001">
    <property type="protein sequence ID" value="KAK3232431.1"/>
    <property type="molecule type" value="Genomic_DNA"/>
</dbReference>
<dbReference type="PANTHER" id="PTHR47074:SF11">
    <property type="entry name" value="REVERSE TRANSCRIPTASE-LIKE PROTEIN"/>
    <property type="match status" value="1"/>
</dbReference>
<dbReference type="InterPro" id="IPR044730">
    <property type="entry name" value="RNase_H-like_dom_plant"/>
</dbReference>
<dbReference type="GO" id="GO:0004523">
    <property type="term" value="F:RNA-DNA hybrid ribonuclease activity"/>
    <property type="evidence" value="ECO:0007669"/>
    <property type="project" value="InterPro"/>
</dbReference>
<dbReference type="Pfam" id="PF13456">
    <property type="entry name" value="RVT_3"/>
    <property type="match status" value="1"/>
</dbReference>
<sequence>MTHHKWFERASVLDFLTFYSKILENNELELLCVILWRCWWRRNQMVHHFGTRCEENIVEWAGNFLEEFCKADEGNPDKVVKHGQTINHDIKWSRPREGIFKINTDAVIYSNINLIGFGMVICNHEGDVMGCSTQSTVANYSPQIAEAYAILRGIHFVAEVESDAKSVIDLINADDPSLADVEIVIYDIIHICKHYNIRVLFTPRGANLVAHHLAKVTSGAADMFFLEEYPPHVKSFVLTDKVM</sequence>
<dbReference type="InterPro" id="IPR036397">
    <property type="entry name" value="RNaseH_sf"/>
</dbReference>
<organism evidence="2 3">
    <name type="scientific">Dipteronia sinensis</name>
    <dbReference type="NCBI Taxonomy" id="43782"/>
    <lineage>
        <taxon>Eukaryota</taxon>
        <taxon>Viridiplantae</taxon>
        <taxon>Streptophyta</taxon>
        <taxon>Embryophyta</taxon>
        <taxon>Tracheophyta</taxon>
        <taxon>Spermatophyta</taxon>
        <taxon>Magnoliopsida</taxon>
        <taxon>eudicotyledons</taxon>
        <taxon>Gunneridae</taxon>
        <taxon>Pentapetalae</taxon>
        <taxon>rosids</taxon>
        <taxon>malvids</taxon>
        <taxon>Sapindales</taxon>
        <taxon>Sapindaceae</taxon>
        <taxon>Hippocastanoideae</taxon>
        <taxon>Acereae</taxon>
        <taxon>Dipteronia</taxon>
    </lineage>
</organism>
<dbReference type="AlphaFoldDB" id="A0AAE0EL66"/>
<dbReference type="SUPFAM" id="SSF53098">
    <property type="entry name" value="Ribonuclease H-like"/>
    <property type="match status" value="1"/>
</dbReference>
<evidence type="ECO:0000313" key="2">
    <source>
        <dbReference type="EMBL" id="KAK3232431.1"/>
    </source>
</evidence>
<dbReference type="GO" id="GO:0003676">
    <property type="term" value="F:nucleic acid binding"/>
    <property type="evidence" value="ECO:0007669"/>
    <property type="project" value="InterPro"/>
</dbReference>
<evidence type="ECO:0000259" key="1">
    <source>
        <dbReference type="Pfam" id="PF13456"/>
    </source>
</evidence>